<sequence length="201" mass="22961">MFITCLDLEGVLIPEVWINVAEKTGIEELKLTTRDISDYDVLMKKRLKVIAEHGLTLKYIQEVIGAMDPFPGALEFLDWLRTQSQVVILSDTFVEFAQPFMEKLGMPTILCHNLEMDPQDKIINYKLRIDDPKKRAIQAFRSLNYQTIAAGDSFNDVSMIKEADYGAFFKPPVEIAAQFPQFPVAQDYEAFKTILSGFLKQ</sequence>
<evidence type="ECO:0000256" key="8">
    <source>
        <dbReference type="ARBA" id="ARBA00048138"/>
    </source>
</evidence>
<evidence type="ECO:0000256" key="10">
    <source>
        <dbReference type="PIRSR" id="PIRSR611863-1"/>
    </source>
</evidence>
<dbReference type="InterPro" id="IPR036412">
    <property type="entry name" value="HAD-like_sf"/>
</dbReference>
<dbReference type="EC" id="3.1.3.3" evidence="2"/>
<keyword evidence="13" id="KW-0808">Transferase</keyword>
<organism evidence="13 14">
    <name type="scientific">SAR324 cluster bacterium</name>
    <dbReference type="NCBI Taxonomy" id="2024889"/>
    <lineage>
        <taxon>Bacteria</taxon>
        <taxon>Deltaproteobacteria</taxon>
        <taxon>SAR324 cluster</taxon>
    </lineage>
</organism>
<evidence type="ECO:0000313" key="14">
    <source>
        <dbReference type="Proteomes" id="UP000218113"/>
    </source>
</evidence>
<dbReference type="GO" id="GO:0000287">
    <property type="term" value="F:magnesium ion binding"/>
    <property type="evidence" value="ECO:0007669"/>
    <property type="project" value="TreeGrafter"/>
</dbReference>
<dbReference type="InterPro" id="IPR050582">
    <property type="entry name" value="HAD-like_SerB"/>
</dbReference>
<feature type="binding site" evidence="11">
    <location>
        <position position="133"/>
    </location>
    <ligand>
        <name>substrate</name>
    </ligand>
</feature>
<feature type="binding site" evidence="11">
    <location>
        <begin position="90"/>
        <end position="91"/>
    </location>
    <ligand>
        <name>substrate</name>
    </ligand>
</feature>
<dbReference type="GO" id="GO:0016740">
    <property type="term" value="F:transferase activity"/>
    <property type="evidence" value="ECO:0007669"/>
    <property type="project" value="UniProtKB-KW"/>
</dbReference>
<feature type="binding site" evidence="12">
    <location>
        <position position="152"/>
    </location>
    <ligand>
        <name>Mg(2+)</name>
        <dbReference type="ChEBI" id="CHEBI:18420"/>
    </ligand>
</feature>
<dbReference type="NCBIfam" id="NF010109">
    <property type="entry name" value="PRK13582.1"/>
    <property type="match status" value="1"/>
</dbReference>
<evidence type="ECO:0000256" key="12">
    <source>
        <dbReference type="PIRSR" id="PIRSR611863-3"/>
    </source>
</evidence>
<evidence type="ECO:0000256" key="9">
    <source>
        <dbReference type="ARBA" id="ARBA00048523"/>
    </source>
</evidence>
<protein>
    <recommendedName>
        <fullName evidence="2">phosphoserine phosphatase</fullName>
        <ecNumber evidence="2">3.1.3.3</ecNumber>
    </recommendedName>
</protein>
<dbReference type="NCBIfam" id="TIGR02137">
    <property type="entry name" value="HSK-PSP"/>
    <property type="match status" value="1"/>
</dbReference>
<dbReference type="PANTHER" id="PTHR43344">
    <property type="entry name" value="PHOSPHOSERINE PHOSPHATASE"/>
    <property type="match status" value="1"/>
</dbReference>
<accession>A0A2A4SSM6</accession>
<reference evidence="14" key="1">
    <citation type="submission" date="2017-08" db="EMBL/GenBank/DDBJ databases">
        <title>A dynamic microbial community with high functional redundancy inhabits the cold, oxic subseafloor aquifer.</title>
        <authorList>
            <person name="Tully B.J."/>
            <person name="Wheat C.G."/>
            <person name="Glazer B.T."/>
            <person name="Huber J.A."/>
        </authorList>
    </citation>
    <scope>NUCLEOTIDE SEQUENCE [LARGE SCALE GENOMIC DNA]</scope>
</reference>
<dbReference type="Proteomes" id="UP000218113">
    <property type="component" value="Unassembled WGS sequence"/>
</dbReference>
<dbReference type="Pfam" id="PF12710">
    <property type="entry name" value="HAD"/>
    <property type="match status" value="1"/>
</dbReference>
<evidence type="ECO:0000256" key="3">
    <source>
        <dbReference type="ARBA" id="ARBA00022605"/>
    </source>
</evidence>
<feature type="binding site" evidence="12">
    <location>
        <position position="9"/>
    </location>
    <ligand>
        <name>Mg(2+)</name>
        <dbReference type="ChEBI" id="CHEBI:18420"/>
    </ligand>
</feature>
<evidence type="ECO:0000256" key="4">
    <source>
        <dbReference type="ARBA" id="ARBA00022723"/>
    </source>
</evidence>
<keyword evidence="7" id="KW-0718">Serine biosynthesis</keyword>
<feature type="binding site" evidence="11">
    <location>
        <position position="155"/>
    </location>
    <ligand>
        <name>substrate</name>
    </ligand>
</feature>
<comment type="caution">
    <text evidence="13">The sequence shown here is derived from an EMBL/GenBank/DDBJ whole genome shotgun (WGS) entry which is preliminary data.</text>
</comment>
<evidence type="ECO:0000256" key="1">
    <source>
        <dbReference type="ARBA" id="ARBA00005135"/>
    </source>
</evidence>
<feature type="binding site" evidence="11">
    <location>
        <position position="46"/>
    </location>
    <ligand>
        <name>substrate</name>
    </ligand>
</feature>
<gene>
    <name evidence="13" type="ORF">COB67_11640</name>
</gene>
<dbReference type="InterPro" id="IPR023214">
    <property type="entry name" value="HAD_sf"/>
</dbReference>
<feature type="binding site" evidence="11">
    <location>
        <position position="15"/>
    </location>
    <ligand>
        <name>substrate</name>
    </ligand>
</feature>
<dbReference type="InterPro" id="IPR011863">
    <property type="entry name" value="HSK-PSP"/>
</dbReference>
<dbReference type="PANTHER" id="PTHR43344:SF2">
    <property type="entry name" value="PHOSPHOSERINE PHOSPHATASE"/>
    <property type="match status" value="1"/>
</dbReference>
<dbReference type="GO" id="GO:0006564">
    <property type="term" value="P:L-serine biosynthetic process"/>
    <property type="evidence" value="ECO:0007669"/>
    <property type="project" value="UniProtKB-KW"/>
</dbReference>
<dbReference type="AlphaFoldDB" id="A0A2A4SSM6"/>
<feature type="active site" description="Nucleophile" evidence="10">
    <location>
        <position position="7"/>
    </location>
</feature>
<dbReference type="GO" id="GO:0036424">
    <property type="term" value="F:L-phosphoserine phosphatase activity"/>
    <property type="evidence" value="ECO:0007669"/>
    <property type="project" value="TreeGrafter"/>
</dbReference>
<keyword evidence="3" id="KW-0028">Amino-acid biosynthesis</keyword>
<proteinExistence type="predicted"/>
<evidence type="ECO:0000256" key="7">
    <source>
        <dbReference type="ARBA" id="ARBA00023299"/>
    </source>
</evidence>
<comment type="cofactor">
    <cofactor evidence="12">
        <name>Mg(2+)</name>
        <dbReference type="ChEBI" id="CHEBI:18420"/>
    </cofactor>
    <text evidence="12">Binds 1 Mg(2+) ion per subunit.</text>
</comment>
<keyword evidence="4" id="KW-0479">Metal-binding</keyword>
<evidence type="ECO:0000313" key="13">
    <source>
        <dbReference type="EMBL" id="PCI24416.1"/>
    </source>
</evidence>
<dbReference type="Gene3D" id="3.40.50.1000">
    <property type="entry name" value="HAD superfamily/HAD-like"/>
    <property type="match status" value="1"/>
</dbReference>
<comment type="pathway">
    <text evidence="1">Amino-acid biosynthesis; L-serine biosynthesis; L-serine from 3-phospho-D-glycerate: step 3/3.</text>
</comment>
<feature type="active site" description="Proton donor" evidence="10">
    <location>
        <position position="9"/>
    </location>
</feature>
<keyword evidence="5" id="KW-0378">Hydrolase</keyword>
<feature type="binding site" evidence="12">
    <location>
        <position position="7"/>
    </location>
    <ligand>
        <name>Mg(2+)</name>
        <dbReference type="ChEBI" id="CHEBI:18420"/>
    </ligand>
</feature>
<dbReference type="Gene3D" id="3.90.1470.10">
    <property type="entry name" value="thrh gene product, domain 2"/>
    <property type="match status" value="1"/>
</dbReference>
<comment type="catalytic activity">
    <reaction evidence="8">
        <text>O-phospho-L-serine + H2O = L-serine + phosphate</text>
        <dbReference type="Rhea" id="RHEA:21208"/>
        <dbReference type="ChEBI" id="CHEBI:15377"/>
        <dbReference type="ChEBI" id="CHEBI:33384"/>
        <dbReference type="ChEBI" id="CHEBI:43474"/>
        <dbReference type="ChEBI" id="CHEBI:57524"/>
        <dbReference type="EC" id="3.1.3.3"/>
    </reaction>
</comment>
<evidence type="ECO:0000256" key="5">
    <source>
        <dbReference type="ARBA" id="ARBA00022801"/>
    </source>
</evidence>
<dbReference type="EMBL" id="NVSR01000123">
    <property type="protein sequence ID" value="PCI24416.1"/>
    <property type="molecule type" value="Genomic_DNA"/>
</dbReference>
<dbReference type="GO" id="GO:0005737">
    <property type="term" value="C:cytoplasm"/>
    <property type="evidence" value="ECO:0007669"/>
    <property type="project" value="TreeGrafter"/>
</dbReference>
<evidence type="ECO:0000256" key="2">
    <source>
        <dbReference type="ARBA" id="ARBA00012640"/>
    </source>
</evidence>
<dbReference type="SUPFAM" id="SSF56784">
    <property type="entry name" value="HAD-like"/>
    <property type="match status" value="1"/>
</dbReference>
<name>A0A2A4SSM6_9DELT</name>
<evidence type="ECO:0000256" key="6">
    <source>
        <dbReference type="ARBA" id="ARBA00022842"/>
    </source>
</evidence>
<keyword evidence="6" id="KW-0460">Magnesium</keyword>
<evidence type="ECO:0000256" key="11">
    <source>
        <dbReference type="PIRSR" id="PIRSR611863-2"/>
    </source>
</evidence>
<comment type="catalytic activity">
    <reaction evidence="9">
        <text>O-phospho-D-serine + H2O = D-serine + phosphate</text>
        <dbReference type="Rhea" id="RHEA:24873"/>
        <dbReference type="ChEBI" id="CHEBI:15377"/>
        <dbReference type="ChEBI" id="CHEBI:35247"/>
        <dbReference type="ChEBI" id="CHEBI:43474"/>
        <dbReference type="ChEBI" id="CHEBI:58680"/>
        <dbReference type="EC" id="3.1.3.3"/>
    </reaction>
</comment>